<reference evidence="2" key="1">
    <citation type="submission" date="2016-10" db="EMBL/GenBank/DDBJ databases">
        <authorList>
            <person name="Varghese N."/>
            <person name="Submissions S."/>
        </authorList>
    </citation>
    <scope>NUCLEOTIDE SEQUENCE [LARGE SCALE GENOMIC DNA]</scope>
    <source>
        <strain evidence="2">DSM 19891</strain>
    </source>
</reference>
<organism evidence="1 2">
    <name type="scientific">Maribacter stanieri</name>
    <dbReference type="NCBI Taxonomy" id="440514"/>
    <lineage>
        <taxon>Bacteria</taxon>
        <taxon>Pseudomonadati</taxon>
        <taxon>Bacteroidota</taxon>
        <taxon>Flavobacteriia</taxon>
        <taxon>Flavobacteriales</taxon>
        <taxon>Flavobacteriaceae</taxon>
        <taxon>Maribacter</taxon>
    </lineage>
</organism>
<evidence type="ECO:0000313" key="2">
    <source>
        <dbReference type="Proteomes" id="UP000199462"/>
    </source>
</evidence>
<name>A0A1I6INH5_9FLAO</name>
<proteinExistence type="predicted"/>
<dbReference type="EMBL" id="FOYX01000001">
    <property type="protein sequence ID" value="SFR68278.1"/>
    <property type="molecule type" value="Genomic_DNA"/>
</dbReference>
<dbReference type="STRING" id="440514.SAMN04488010_1999"/>
<sequence length="164" mass="19209">MFRFLSYIKFIFTATNQHGVHSPFVYDYVTKCLYNKEKLKLPITSKVLIKSLHYFNFKTVHILGDNKMLEAAIKKFCTNVTFTEINADVLFGSILDLKNDDIAISSLSNDTMVLLDDIHKDQISIESWNILKKESQVRVTLDLFYCGIIFFRKEQVEEHFKIRI</sequence>
<evidence type="ECO:0000313" key="1">
    <source>
        <dbReference type="EMBL" id="SFR68278.1"/>
    </source>
</evidence>
<keyword evidence="2" id="KW-1185">Reference proteome</keyword>
<protein>
    <submittedName>
        <fullName evidence="1">Uncharacterized protein</fullName>
    </submittedName>
</protein>
<gene>
    <name evidence="1" type="ORF">SAMN04488010_1999</name>
</gene>
<dbReference type="AlphaFoldDB" id="A0A1I6INH5"/>
<dbReference type="Proteomes" id="UP000199462">
    <property type="component" value="Unassembled WGS sequence"/>
</dbReference>
<accession>A0A1I6INH5</accession>